<dbReference type="Gene3D" id="1.20.1250.20">
    <property type="entry name" value="MFS general substrate transporter like domains"/>
    <property type="match status" value="1"/>
</dbReference>
<dbReference type="AlphaFoldDB" id="A0A1H3Q123"/>
<dbReference type="InterPro" id="IPR005829">
    <property type="entry name" value="Sugar_transporter_CS"/>
</dbReference>
<dbReference type="Pfam" id="PF00083">
    <property type="entry name" value="Sugar_tr"/>
    <property type="match status" value="1"/>
</dbReference>
<feature type="transmembrane region" description="Helical" evidence="6">
    <location>
        <begin position="183"/>
        <end position="205"/>
    </location>
</feature>
<evidence type="ECO:0000313" key="8">
    <source>
        <dbReference type="EMBL" id="SDZ07087.1"/>
    </source>
</evidence>
<keyword evidence="3 6" id="KW-0812">Transmembrane</keyword>
<feature type="transmembrane region" description="Helical" evidence="6">
    <location>
        <begin position="321"/>
        <end position="340"/>
    </location>
</feature>
<sequence>MNQPTPTDETGTAEGSIALDQVPFGRFHLKVTAMTFGANFSDGYALGIIGSALPLLTDQWNVNGFWQGMLASSALIGLFFGSLILGPIADKIGRQRVYVLNFILIAIASLLQFWAPNVETIFILRLLIGFGLGADYAVGPTLLSEFAPRKSRGLMLSSLTVLWTVGYVIANILGTYVTVGSDTWRWLLASGCIPAAIVLVIRIGSPESPGWLMSKGRAEEARAIVTKYLKAENVRIPKTHTEDAGQFSELFSPALRKNTWFGILFFSAQVLPYFAIYTFVSTILGAMNVSNENTQNVLINLFLLVGGVVGVYFIDKMPRRGFTLWTFVILAGSLLVLGIVAHANPWLMMIPFIIYSFVMSGASNITQVYPPELFPTRLRGTGVGLLNATSRISSAIGTFLLPISITHWGVSNSMYWLAAVLAFGAVITYFWAPNTESQKLV</sequence>
<comment type="subcellular location">
    <subcellularLocation>
        <location evidence="1">Cell membrane</location>
        <topology evidence="1">Multi-pass membrane protein</topology>
    </subcellularLocation>
</comment>
<evidence type="ECO:0000259" key="7">
    <source>
        <dbReference type="PROSITE" id="PS50850"/>
    </source>
</evidence>
<dbReference type="STRING" id="418495.SAMN05216215_104514"/>
<dbReference type="InterPro" id="IPR020846">
    <property type="entry name" value="MFS_dom"/>
</dbReference>
<dbReference type="EMBL" id="FNOK01000045">
    <property type="protein sequence ID" value="SDZ07087.1"/>
    <property type="molecule type" value="Genomic_DNA"/>
</dbReference>
<dbReference type="OrthoDB" id="9109650at2"/>
<dbReference type="InterPro" id="IPR003663">
    <property type="entry name" value="Sugar/inositol_transpt"/>
</dbReference>
<dbReference type="PANTHER" id="PTHR23511">
    <property type="entry name" value="SYNAPTIC VESICLE GLYCOPROTEIN 2"/>
    <property type="match status" value="1"/>
</dbReference>
<dbReference type="InterPro" id="IPR036259">
    <property type="entry name" value="MFS_trans_sf"/>
</dbReference>
<feature type="domain" description="Major facilitator superfamily (MFS) profile" evidence="7">
    <location>
        <begin position="31"/>
        <end position="436"/>
    </location>
</feature>
<dbReference type="Proteomes" id="UP000199529">
    <property type="component" value="Unassembled WGS sequence"/>
</dbReference>
<dbReference type="CDD" id="cd17316">
    <property type="entry name" value="MFS_SV2_like"/>
    <property type="match status" value="1"/>
</dbReference>
<evidence type="ECO:0000256" key="4">
    <source>
        <dbReference type="ARBA" id="ARBA00022989"/>
    </source>
</evidence>
<dbReference type="RefSeq" id="WP_093273884.1">
    <property type="nucleotide sequence ID" value="NZ_FNOK01000045.1"/>
</dbReference>
<dbReference type="SUPFAM" id="SSF103473">
    <property type="entry name" value="MFS general substrate transporter"/>
    <property type="match status" value="1"/>
</dbReference>
<feature type="transmembrane region" description="Helical" evidence="6">
    <location>
        <begin position="260"/>
        <end position="285"/>
    </location>
</feature>
<organism evidence="8 9">
    <name type="scientific">Saccharopolyspora shandongensis</name>
    <dbReference type="NCBI Taxonomy" id="418495"/>
    <lineage>
        <taxon>Bacteria</taxon>
        <taxon>Bacillati</taxon>
        <taxon>Actinomycetota</taxon>
        <taxon>Actinomycetes</taxon>
        <taxon>Pseudonocardiales</taxon>
        <taxon>Pseudonocardiaceae</taxon>
        <taxon>Saccharopolyspora</taxon>
    </lineage>
</organism>
<evidence type="ECO:0000256" key="3">
    <source>
        <dbReference type="ARBA" id="ARBA00022692"/>
    </source>
</evidence>
<evidence type="ECO:0000313" key="9">
    <source>
        <dbReference type="Proteomes" id="UP000199529"/>
    </source>
</evidence>
<keyword evidence="5 6" id="KW-0472">Membrane</keyword>
<feature type="transmembrane region" description="Helical" evidence="6">
    <location>
        <begin position="297"/>
        <end position="314"/>
    </location>
</feature>
<dbReference type="PANTHER" id="PTHR23511:SF34">
    <property type="entry name" value="SYNAPTIC VESICLE GLYCOPROTEIN 2"/>
    <property type="match status" value="1"/>
</dbReference>
<dbReference type="PROSITE" id="PS00217">
    <property type="entry name" value="SUGAR_TRANSPORT_2"/>
    <property type="match status" value="1"/>
</dbReference>
<evidence type="ECO:0000256" key="1">
    <source>
        <dbReference type="ARBA" id="ARBA00004651"/>
    </source>
</evidence>
<reference evidence="9" key="1">
    <citation type="submission" date="2016-10" db="EMBL/GenBank/DDBJ databases">
        <authorList>
            <person name="Varghese N."/>
            <person name="Submissions S."/>
        </authorList>
    </citation>
    <scope>NUCLEOTIDE SEQUENCE [LARGE SCALE GENOMIC DNA]</scope>
    <source>
        <strain evidence="9">CGMCC 4.3530</strain>
    </source>
</reference>
<keyword evidence="4 6" id="KW-1133">Transmembrane helix</keyword>
<keyword evidence="9" id="KW-1185">Reference proteome</keyword>
<feature type="transmembrane region" description="Helical" evidence="6">
    <location>
        <begin position="97"/>
        <end position="115"/>
    </location>
</feature>
<name>A0A1H3Q123_9PSEU</name>
<evidence type="ECO:0000256" key="6">
    <source>
        <dbReference type="SAM" id="Phobius"/>
    </source>
</evidence>
<dbReference type="PRINTS" id="PR00171">
    <property type="entry name" value="SUGRTRNSPORT"/>
</dbReference>
<feature type="transmembrane region" description="Helical" evidence="6">
    <location>
        <begin position="65"/>
        <end position="85"/>
    </location>
</feature>
<proteinExistence type="predicted"/>
<feature type="transmembrane region" description="Helical" evidence="6">
    <location>
        <begin position="155"/>
        <end position="177"/>
    </location>
</feature>
<keyword evidence="2" id="KW-0813">Transport</keyword>
<dbReference type="GO" id="GO:0022857">
    <property type="term" value="F:transmembrane transporter activity"/>
    <property type="evidence" value="ECO:0007669"/>
    <property type="project" value="InterPro"/>
</dbReference>
<gene>
    <name evidence="8" type="ORF">SAMN05216215_104514</name>
</gene>
<dbReference type="GO" id="GO:0005886">
    <property type="term" value="C:plasma membrane"/>
    <property type="evidence" value="ECO:0007669"/>
    <property type="project" value="UniProtKB-SubCell"/>
</dbReference>
<protein>
    <submittedName>
        <fullName evidence="8">MFS transporter, putative metabolite transport protein</fullName>
    </submittedName>
</protein>
<feature type="transmembrane region" description="Helical" evidence="6">
    <location>
        <begin position="385"/>
        <end position="408"/>
    </location>
</feature>
<evidence type="ECO:0000256" key="5">
    <source>
        <dbReference type="ARBA" id="ARBA00023136"/>
    </source>
</evidence>
<accession>A0A1H3Q123</accession>
<feature type="transmembrane region" description="Helical" evidence="6">
    <location>
        <begin position="414"/>
        <end position="432"/>
    </location>
</feature>
<dbReference type="InterPro" id="IPR005828">
    <property type="entry name" value="MFS_sugar_transport-like"/>
</dbReference>
<dbReference type="PROSITE" id="PS50850">
    <property type="entry name" value="MFS"/>
    <property type="match status" value="1"/>
</dbReference>
<feature type="transmembrane region" description="Helical" evidence="6">
    <location>
        <begin position="121"/>
        <end position="143"/>
    </location>
</feature>
<feature type="transmembrane region" description="Helical" evidence="6">
    <location>
        <begin position="346"/>
        <end position="365"/>
    </location>
</feature>
<evidence type="ECO:0000256" key="2">
    <source>
        <dbReference type="ARBA" id="ARBA00022448"/>
    </source>
</evidence>